<sequence length="255" mass="27699">MKLGFSPLTAGLSYPKSFDLAAQLGLFLEITYDQHEMDPRLPGARELAEMGRAAGVGFTLHLPFVDWNIASLVPPMQRLSLERTQRAILFGAEIGAECGVLHTGLVPLRLPEAVAQAHRLLNSTLEKLELAIPVALENLGLFQTDLLETPAELLALLEAHPRYGFCLDVGHAQIQQGPSGPQTYQRLLGHRLIHLHLHDNHGHQDEHLPCGMGTVDWAWVREALGGFAGTATLEVTGGEAGVRQSVALLLGKNLD</sequence>
<comment type="caution">
    <text evidence="2">The sequence shown here is derived from an EMBL/GenBank/DDBJ whole genome shotgun (WGS) entry which is preliminary data.</text>
</comment>
<dbReference type="Pfam" id="PF01261">
    <property type="entry name" value="AP_endonuc_2"/>
    <property type="match status" value="1"/>
</dbReference>
<gene>
    <name evidence="2" type="ORF">MHY01S_18580</name>
</gene>
<evidence type="ECO:0000313" key="2">
    <source>
        <dbReference type="EMBL" id="GEM83692.1"/>
    </source>
</evidence>
<dbReference type="OrthoDB" id="9801960at2"/>
<dbReference type="InterPro" id="IPR036237">
    <property type="entry name" value="Xyl_isomerase-like_sf"/>
</dbReference>
<dbReference type="Proteomes" id="UP000321197">
    <property type="component" value="Unassembled WGS sequence"/>
</dbReference>
<accession>A0A511R472</accession>
<dbReference type="EMBL" id="BJXL01000057">
    <property type="protein sequence ID" value="GEM83692.1"/>
    <property type="molecule type" value="Genomic_DNA"/>
</dbReference>
<reference evidence="2 3" key="1">
    <citation type="submission" date="2019-07" db="EMBL/GenBank/DDBJ databases">
        <title>Whole genome shotgun sequence of Meiothermus hypogaeus NBRC 106114.</title>
        <authorList>
            <person name="Hosoyama A."/>
            <person name="Uohara A."/>
            <person name="Ohji S."/>
            <person name="Ichikawa N."/>
        </authorList>
    </citation>
    <scope>NUCLEOTIDE SEQUENCE [LARGE SCALE GENOMIC DNA]</scope>
    <source>
        <strain evidence="2 3">NBRC 106114</strain>
    </source>
</reference>
<dbReference type="GO" id="GO:0016853">
    <property type="term" value="F:isomerase activity"/>
    <property type="evidence" value="ECO:0007669"/>
    <property type="project" value="UniProtKB-KW"/>
</dbReference>
<dbReference type="PANTHER" id="PTHR12110">
    <property type="entry name" value="HYDROXYPYRUVATE ISOMERASE"/>
    <property type="match status" value="1"/>
</dbReference>
<protein>
    <submittedName>
        <fullName evidence="2">Xylose isomerase</fullName>
    </submittedName>
</protein>
<dbReference type="PANTHER" id="PTHR12110:SF21">
    <property type="entry name" value="XYLOSE ISOMERASE-LIKE TIM BARREL DOMAIN-CONTAINING PROTEIN"/>
    <property type="match status" value="1"/>
</dbReference>
<proteinExistence type="predicted"/>
<dbReference type="RefSeq" id="WP_119339761.1">
    <property type="nucleotide sequence ID" value="NZ_BJXL01000057.1"/>
</dbReference>
<keyword evidence="2" id="KW-0413">Isomerase</keyword>
<dbReference type="InterPro" id="IPR013022">
    <property type="entry name" value="Xyl_isomerase-like_TIM-brl"/>
</dbReference>
<dbReference type="AlphaFoldDB" id="A0A511R472"/>
<dbReference type="SUPFAM" id="SSF51658">
    <property type="entry name" value="Xylose isomerase-like"/>
    <property type="match status" value="1"/>
</dbReference>
<name>A0A511R472_9DEIN</name>
<dbReference type="InterPro" id="IPR050312">
    <property type="entry name" value="IolE/XylAMocC-like"/>
</dbReference>
<evidence type="ECO:0000259" key="1">
    <source>
        <dbReference type="Pfam" id="PF01261"/>
    </source>
</evidence>
<evidence type="ECO:0000313" key="3">
    <source>
        <dbReference type="Proteomes" id="UP000321197"/>
    </source>
</evidence>
<feature type="domain" description="Xylose isomerase-like TIM barrel" evidence="1">
    <location>
        <begin position="19"/>
        <end position="249"/>
    </location>
</feature>
<dbReference type="Gene3D" id="3.20.20.150">
    <property type="entry name" value="Divalent-metal-dependent TIM barrel enzymes"/>
    <property type="match status" value="1"/>
</dbReference>
<organism evidence="2 3">
    <name type="scientific">Meiothermus hypogaeus NBRC 106114</name>
    <dbReference type="NCBI Taxonomy" id="1227553"/>
    <lineage>
        <taxon>Bacteria</taxon>
        <taxon>Thermotogati</taxon>
        <taxon>Deinococcota</taxon>
        <taxon>Deinococci</taxon>
        <taxon>Thermales</taxon>
        <taxon>Thermaceae</taxon>
        <taxon>Meiothermus</taxon>
    </lineage>
</organism>